<feature type="transmembrane region" description="Helical" evidence="8">
    <location>
        <begin position="195"/>
        <end position="215"/>
    </location>
</feature>
<evidence type="ECO:0000313" key="10">
    <source>
        <dbReference type="Proteomes" id="UP000001258"/>
    </source>
</evidence>
<dbReference type="GO" id="GO:0033214">
    <property type="term" value="P:siderophore-iron import into cell"/>
    <property type="evidence" value="ECO:0007669"/>
    <property type="project" value="TreeGrafter"/>
</dbReference>
<keyword evidence="3" id="KW-0813">Transport</keyword>
<evidence type="ECO:0000256" key="4">
    <source>
        <dbReference type="ARBA" id="ARBA00022475"/>
    </source>
</evidence>
<evidence type="ECO:0000256" key="1">
    <source>
        <dbReference type="ARBA" id="ARBA00004651"/>
    </source>
</evidence>
<dbReference type="InterPro" id="IPR000522">
    <property type="entry name" value="ABC_transptr_permease_BtuC"/>
</dbReference>
<dbReference type="PANTHER" id="PTHR30472">
    <property type="entry name" value="FERRIC ENTEROBACTIN TRANSPORT SYSTEM PERMEASE PROTEIN"/>
    <property type="match status" value="1"/>
</dbReference>
<dbReference type="HOGENOM" id="CLU_013016_1_1_9"/>
<feature type="transmembrane region" description="Helical" evidence="8">
    <location>
        <begin position="153"/>
        <end position="175"/>
    </location>
</feature>
<dbReference type="EMBL" id="BA000004">
    <property type="protein sequence ID" value="BAB04801.1"/>
    <property type="molecule type" value="Genomic_DNA"/>
</dbReference>
<evidence type="ECO:0000313" key="9">
    <source>
        <dbReference type="EMBL" id="BAB04801.1"/>
    </source>
</evidence>
<feature type="transmembrane region" description="Helical" evidence="8">
    <location>
        <begin position="60"/>
        <end position="77"/>
    </location>
</feature>
<evidence type="ECO:0000256" key="3">
    <source>
        <dbReference type="ARBA" id="ARBA00022448"/>
    </source>
</evidence>
<comment type="subcellular location">
    <subcellularLocation>
        <location evidence="1">Cell membrane</location>
        <topology evidence="1">Multi-pass membrane protein</topology>
    </subcellularLocation>
</comment>
<dbReference type="Proteomes" id="UP000001258">
    <property type="component" value="Chromosome"/>
</dbReference>
<dbReference type="Gene3D" id="1.10.3470.10">
    <property type="entry name" value="ABC transporter involved in vitamin B12 uptake, BtuC"/>
    <property type="match status" value="1"/>
</dbReference>
<dbReference type="KEGG" id="bha:BH1082"/>
<dbReference type="STRING" id="272558.gene:10726976"/>
<dbReference type="GO" id="GO:0005886">
    <property type="term" value="C:plasma membrane"/>
    <property type="evidence" value="ECO:0007669"/>
    <property type="project" value="UniProtKB-SubCell"/>
</dbReference>
<dbReference type="Pfam" id="PF01032">
    <property type="entry name" value="FecCD"/>
    <property type="match status" value="1"/>
</dbReference>
<feature type="transmembrane region" description="Helical" evidence="8">
    <location>
        <begin position="89"/>
        <end position="108"/>
    </location>
</feature>
<evidence type="ECO:0000256" key="6">
    <source>
        <dbReference type="ARBA" id="ARBA00022989"/>
    </source>
</evidence>
<feature type="transmembrane region" description="Helical" evidence="8">
    <location>
        <begin position="120"/>
        <end position="141"/>
    </location>
</feature>
<dbReference type="InterPro" id="IPR037294">
    <property type="entry name" value="ABC_BtuC-like"/>
</dbReference>
<keyword evidence="7 8" id="KW-0472">Membrane</keyword>
<proteinExistence type="inferred from homology"/>
<dbReference type="PANTHER" id="PTHR30472:SF64">
    <property type="entry name" value="IRON(3+)-HYDROXAMATE IMPORT SYSTEM PERMEASE PROTEIN FHUG"/>
    <property type="match status" value="1"/>
</dbReference>
<feature type="transmembrane region" description="Helical" evidence="8">
    <location>
        <begin position="281"/>
        <end position="302"/>
    </location>
</feature>
<evidence type="ECO:0000256" key="2">
    <source>
        <dbReference type="ARBA" id="ARBA00007935"/>
    </source>
</evidence>
<evidence type="ECO:0000256" key="8">
    <source>
        <dbReference type="SAM" id="Phobius"/>
    </source>
</evidence>
<keyword evidence="10" id="KW-1185">Reference proteome</keyword>
<sequence length="334" mass="35777">MNRRNMTYFIIVSVLIFITFIVSLNTGAVRIPPSDVLKTLIGMGSERQELVLFSFRLPRMVLALLIGAGLAIAGTILQGITRNALADPGIIGINAGAGLAVVLFISFVQGSITGLSTFNIFLMPLFALMGAATAAVLIYLFALKKGEVTPTRLILVGIGIAGLFSAAILIFQLRMEPRDFMSATIWLTGAIWGANWSYVLSLLPWIVLFLPLVLYKARYLNVLNLGDPVAVGLGTQVESERRWLLFAAVALAGSCVAVGGAISFLGLIAPHLARRVVGPNHYVLLPAAALTGSLLLLFADFVARHLLAPNEIPVGIVVAFFGAPYFIYLLIKTP</sequence>
<dbReference type="AlphaFoldDB" id="Q9KDX9"/>
<evidence type="ECO:0000256" key="5">
    <source>
        <dbReference type="ARBA" id="ARBA00022692"/>
    </source>
</evidence>
<dbReference type="CDD" id="cd06550">
    <property type="entry name" value="TM_ABC_iron-siderophores_like"/>
    <property type="match status" value="1"/>
</dbReference>
<keyword evidence="5 8" id="KW-0812">Transmembrane</keyword>
<evidence type="ECO:0000256" key="7">
    <source>
        <dbReference type="ARBA" id="ARBA00023136"/>
    </source>
</evidence>
<dbReference type="SUPFAM" id="SSF81345">
    <property type="entry name" value="ABC transporter involved in vitamin B12 uptake, BtuC"/>
    <property type="match status" value="1"/>
</dbReference>
<feature type="transmembrane region" description="Helical" evidence="8">
    <location>
        <begin position="314"/>
        <end position="331"/>
    </location>
</feature>
<feature type="transmembrane region" description="Helical" evidence="8">
    <location>
        <begin position="243"/>
        <end position="269"/>
    </location>
</feature>
<name>Q9KDX9_HALH5</name>
<dbReference type="GO" id="GO:0022857">
    <property type="term" value="F:transmembrane transporter activity"/>
    <property type="evidence" value="ECO:0007669"/>
    <property type="project" value="InterPro"/>
</dbReference>
<feature type="transmembrane region" description="Helical" evidence="8">
    <location>
        <begin position="7"/>
        <end position="28"/>
    </location>
</feature>
<reference evidence="9 10" key="1">
    <citation type="journal article" date="2000" name="Nucleic Acids Res.">
        <title>Complete genome sequence of the alkaliphilic bacterium Bacillus halodurans and genomic sequence comparison with Bacillus subtilis.</title>
        <authorList>
            <person name="Takami H."/>
            <person name="Nakasone K."/>
            <person name="Takaki Y."/>
            <person name="Maeno G."/>
            <person name="Sasaki R."/>
            <person name="Masui N."/>
            <person name="Fuji F."/>
            <person name="Hirama C."/>
            <person name="Nakamura Y."/>
            <person name="Ogasawara N."/>
            <person name="Kuhara S."/>
            <person name="Horikoshi K."/>
        </authorList>
    </citation>
    <scope>NUCLEOTIDE SEQUENCE [LARGE SCALE GENOMIC DNA]</scope>
    <source>
        <strain evidence="10">ATCC BAA-125 / DSM 18197 / FERM 7344 / JCM 9153 / C-125</strain>
    </source>
</reference>
<keyword evidence="6 8" id="KW-1133">Transmembrane helix</keyword>
<gene>
    <name evidence="9" type="primary">fhuG</name>
</gene>
<keyword evidence="4" id="KW-1003">Cell membrane</keyword>
<dbReference type="eggNOG" id="COG0609">
    <property type="taxonomic scope" value="Bacteria"/>
</dbReference>
<protein>
    <submittedName>
        <fullName evidence="9">Ferrichrome ABC transporter (Permease)</fullName>
    </submittedName>
</protein>
<dbReference type="FunFam" id="1.10.3470.10:FF:000001">
    <property type="entry name" value="Vitamin B12 ABC transporter permease BtuC"/>
    <property type="match status" value="1"/>
</dbReference>
<dbReference type="PIR" id="B83785">
    <property type="entry name" value="B83785"/>
</dbReference>
<comment type="similarity">
    <text evidence="2">Belongs to the binding-protein-dependent transport system permease family. FecCD subfamily.</text>
</comment>
<organism evidence="9 10">
    <name type="scientific">Halalkalibacterium halodurans (strain ATCC BAA-125 / DSM 18197 / FERM 7344 / JCM 9153 / C-125)</name>
    <name type="common">Bacillus halodurans</name>
    <dbReference type="NCBI Taxonomy" id="272558"/>
    <lineage>
        <taxon>Bacteria</taxon>
        <taxon>Bacillati</taxon>
        <taxon>Bacillota</taxon>
        <taxon>Bacilli</taxon>
        <taxon>Bacillales</taxon>
        <taxon>Bacillaceae</taxon>
        <taxon>Halalkalibacterium (ex Joshi et al. 2022)</taxon>
    </lineage>
</organism>
<accession>Q9KDX9</accession>